<dbReference type="Gene3D" id="3.30.70.1380">
    <property type="entry name" value="Transcriptional regulatory protein pf0864 domain like"/>
    <property type="match status" value="1"/>
</dbReference>
<name>A0A833DQM3_9EURY</name>
<evidence type="ECO:0000313" key="3">
    <source>
        <dbReference type="Proteomes" id="UP000605144"/>
    </source>
</evidence>
<protein>
    <submittedName>
        <fullName evidence="2">Nickel pincer cofactor biosynthesis protein LarC</fullName>
    </submittedName>
</protein>
<evidence type="ECO:0000313" key="2">
    <source>
        <dbReference type="EMBL" id="HIP17544.1"/>
    </source>
</evidence>
<dbReference type="InterPro" id="IPR002822">
    <property type="entry name" value="Ni_insertion"/>
</dbReference>
<dbReference type="PANTHER" id="PTHR36566">
    <property type="entry name" value="NICKEL INSERTION PROTEIN-RELATED"/>
    <property type="match status" value="1"/>
</dbReference>
<evidence type="ECO:0000256" key="1">
    <source>
        <dbReference type="ARBA" id="ARBA00022596"/>
    </source>
</evidence>
<dbReference type="AlphaFoldDB" id="A0A833DQM3"/>
<dbReference type="Proteomes" id="UP000605144">
    <property type="component" value="Unassembled WGS sequence"/>
</dbReference>
<dbReference type="EMBL" id="DQSV01000089">
    <property type="protein sequence ID" value="HIP17544.1"/>
    <property type="molecule type" value="Genomic_DNA"/>
</dbReference>
<organism evidence="2 3">
    <name type="scientific">Methanothermococcus okinawensis</name>
    <dbReference type="NCBI Taxonomy" id="155863"/>
    <lineage>
        <taxon>Archaea</taxon>
        <taxon>Methanobacteriati</taxon>
        <taxon>Methanobacteriota</taxon>
        <taxon>Methanomada group</taxon>
        <taxon>Methanococci</taxon>
        <taxon>Methanococcales</taxon>
        <taxon>Methanococcaceae</taxon>
        <taxon>Methanothermococcus</taxon>
    </lineage>
</organism>
<dbReference type="Pfam" id="PF01969">
    <property type="entry name" value="Ni_insertion"/>
    <property type="match status" value="1"/>
</dbReference>
<comment type="caution">
    <text evidence="2">The sequence shown here is derived from an EMBL/GenBank/DDBJ whole genome shotgun (WGS) entry which is preliminary data.</text>
</comment>
<sequence length="407" mass="45925">MKVLVLDPKISGISGDMLVSALVDLTNDFEMVYGLSQVIEELNNCKKFKVNIKEEEINGIMAKKLNMEIVEDRLQNPKDLKNAMEKVLDTLDLPERVRNISFKILEDLISAEMKVHGSSDIHLHEISSLDTIFDILGCVAILEKHGYLEGKIYSTPPVLGGGYINMEHGILPIPAPSTLEILCRYNIKYTNPPYSNNFEHTTPTGIAILANIVDKVLNNYPEMVPLKVGYGGGSKRLDNVPNVLRVVEGRINIGSKEGIVILETNVDDVSGEIIGNLFEVLLNRGAKEVFVVNGIGKKNRPTNIITVITDYQNLYRMVETLMEEIGTLGVRIRKVDRIKAERRMEVHNISIKDRSYKFRVKISFINDKLINIKPEYEDIKKIAKDLNLPIRIVLKKVNSKISKIYEI</sequence>
<dbReference type="NCBIfam" id="TIGR00299">
    <property type="entry name" value="nickel pincer cofactor biosynthesis protein LarC"/>
    <property type="match status" value="1"/>
</dbReference>
<accession>A0A833DQM3</accession>
<dbReference type="PANTHER" id="PTHR36566:SF1">
    <property type="entry name" value="PYRIDINIUM-3,5-BISTHIOCARBOXYLIC ACID MONONUCLEOTIDE NICKEL INSERTION PROTEIN"/>
    <property type="match status" value="1"/>
</dbReference>
<keyword evidence="1" id="KW-0533">Nickel</keyword>
<gene>
    <name evidence="2" type="primary">larC</name>
    <name evidence="2" type="ORF">EYG76_04525</name>
</gene>
<reference evidence="2" key="1">
    <citation type="journal article" date="2020" name="ISME J.">
        <title>Gammaproteobacteria mediating utilization of methyl-, sulfur- and petroleum organic compounds in deep ocean hydrothermal plumes.</title>
        <authorList>
            <person name="Zhou Z."/>
            <person name="Liu Y."/>
            <person name="Pan J."/>
            <person name="Cron B.R."/>
            <person name="Toner B.M."/>
            <person name="Anantharaman K."/>
            <person name="Breier J.A."/>
            <person name="Dick G.J."/>
            <person name="Li M."/>
        </authorList>
    </citation>
    <scope>NUCLEOTIDE SEQUENCE</scope>
    <source>
        <strain evidence="2">SZUA-1385</strain>
    </source>
</reference>
<dbReference type="Gene3D" id="3.10.20.300">
    <property type="entry name" value="mk0293 like domain"/>
    <property type="match status" value="1"/>
</dbReference>
<proteinExistence type="predicted"/>